<name>A0A128EGT1_9BACT</name>
<keyword evidence="1" id="KW-0472">Membrane</keyword>
<sequence>MKKLIFLAIFCISAYAHIVQFDVGSGGVYASIFFDKNTPAKYSEYEIFAPDASLAFARGYTDARGVLAFVPDRSGAWRVDVKAGSNHGEHKATFVINVDENLTVASVGQKPLYSSYSAMFTGLALIIGLFGFLYGFKNRQKNT</sequence>
<organism evidence="3 4">
    <name type="scientific">Campylobacter geochelonis</name>
    <dbReference type="NCBI Taxonomy" id="1780362"/>
    <lineage>
        <taxon>Bacteria</taxon>
        <taxon>Pseudomonadati</taxon>
        <taxon>Campylobacterota</taxon>
        <taxon>Epsilonproteobacteria</taxon>
        <taxon>Campylobacterales</taxon>
        <taxon>Campylobacteraceae</taxon>
        <taxon>Campylobacter</taxon>
    </lineage>
</organism>
<keyword evidence="1" id="KW-0812">Transmembrane</keyword>
<feature type="signal peptide" evidence="2">
    <location>
        <begin position="1"/>
        <end position="18"/>
    </location>
</feature>
<evidence type="ECO:0000256" key="2">
    <source>
        <dbReference type="SAM" id="SignalP"/>
    </source>
</evidence>
<protein>
    <recommendedName>
        <fullName evidence="5">Nickel transport protein</fullName>
    </recommendedName>
</protein>
<keyword evidence="1" id="KW-1133">Transmembrane helix</keyword>
<keyword evidence="4" id="KW-1185">Reference proteome</keyword>
<feature type="chain" id="PRO_5007281489" description="Nickel transport protein" evidence="2">
    <location>
        <begin position="19"/>
        <end position="143"/>
    </location>
</feature>
<evidence type="ECO:0000313" key="4">
    <source>
        <dbReference type="Proteomes" id="UP000069632"/>
    </source>
</evidence>
<feature type="transmembrane region" description="Helical" evidence="1">
    <location>
        <begin position="116"/>
        <end position="136"/>
    </location>
</feature>
<evidence type="ECO:0008006" key="5">
    <source>
        <dbReference type="Google" id="ProtNLM"/>
    </source>
</evidence>
<dbReference type="OrthoDB" id="9815598at2"/>
<accession>A0A128EGT1</accession>
<reference evidence="3 4" key="1">
    <citation type="submission" date="2016-02" db="EMBL/GenBank/DDBJ databases">
        <authorList>
            <consortium name="Pathogen Informatics"/>
        </authorList>
    </citation>
    <scope>NUCLEOTIDE SEQUENCE [LARGE SCALE GENOMIC DNA]</scope>
    <source>
        <strain evidence="3 4">RC20</strain>
    </source>
</reference>
<evidence type="ECO:0000256" key="1">
    <source>
        <dbReference type="SAM" id="Phobius"/>
    </source>
</evidence>
<evidence type="ECO:0000313" key="3">
    <source>
        <dbReference type="EMBL" id="CZE48139.1"/>
    </source>
</evidence>
<gene>
    <name evidence="3" type="ORF">ERS672216_01249</name>
</gene>
<dbReference type="AlphaFoldDB" id="A0A128EGT1"/>
<keyword evidence="2" id="KW-0732">Signal</keyword>
<dbReference type="Proteomes" id="UP000069632">
    <property type="component" value="Unassembled WGS sequence"/>
</dbReference>
<proteinExistence type="predicted"/>
<dbReference type="EMBL" id="FIZP01000006">
    <property type="protein sequence ID" value="CZE48139.1"/>
    <property type="molecule type" value="Genomic_DNA"/>
</dbReference>
<dbReference type="RefSeq" id="WP_075495273.1">
    <property type="nucleotide sequence ID" value="NZ_CP053844.1"/>
</dbReference>